<keyword evidence="2" id="KW-1003">Cell membrane</keyword>
<feature type="transmembrane region" description="Helical" evidence="8">
    <location>
        <begin position="420"/>
        <end position="438"/>
    </location>
</feature>
<feature type="transmembrane region" description="Helical" evidence="8">
    <location>
        <begin position="127"/>
        <end position="146"/>
    </location>
</feature>
<reference evidence="11 13" key="1">
    <citation type="submission" date="2006-04" db="EMBL/GenBank/DDBJ databases">
        <authorList>
            <person name="Nierman W.C."/>
        </authorList>
    </citation>
    <scope>NUCLEOTIDE SEQUENCE [LARGE SCALE GENOMIC DNA]</scope>
    <source>
        <strain evidence="11 13">DW4/3-1</strain>
    </source>
</reference>
<evidence type="ECO:0000313" key="11">
    <source>
        <dbReference type="EMBL" id="EAU66106.1"/>
    </source>
</evidence>
<dbReference type="HOGENOM" id="CLU_544926_0_0_7"/>
<evidence type="ECO:0000313" key="13">
    <source>
        <dbReference type="Proteomes" id="UP000032702"/>
    </source>
</evidence>
<dbReference type="EMBL" id="AAMD01000064">
    <property type="protein sequence ID" value="EAU66106.1"/>
    <property type="molecule type" value="Genomic_DNA"/>
</dbReference>
<reference evidence="10 12" key="2">
    <citation type="journal article" date="2011" name="Mol. Biol. Evol.">
        <title>Comparative genomic analysis of fruiting body formation in Myxococcales.</title>
        <authorList>
            <person name="Huntley S."/>
            <person name="Hamann N."/>
            <person name="Wegener-Feldbrugge S."/>
            <person name="Treuner-Lange A."/>
            <person name="Kube M."/>
            <person name="Reinhardt R."/>
            <person name="Klages S."/>
            <person name="Muller R."/>
            <person name="Ronning C.M."/>
            <person name="Nierman W.C."/>
            <person name="Sogaard-Andersen L."/>
        </authorList>
    </citation>
    <scope>NUCLEOTIDE SEQUENCE [LARGE SCALE GENOMIC DNA]</scope>
    <source>
        <strain evidence="10 12">DW4/3-1</strain>
    </source>
</reference>
<dbReference type="AlphaFoldDB" id="Q090F3"/>
<gene>
    <name evidence="10" type="ordered locus">STAUR_5203</name>
    <name evidence="11" type="ORF">STIAU_7271</name>
</gene>
<dbReference type="InterPro" id="IPR050297">
    <property type="entry name" value="LipidA_mod_glycosyltrf_83"/>
</dbReference>
<evidence type="ECO:0000256" key="7">
    <source>
        <dbReference type="ARBA" id="ARBA00023136"/>
    </source>
</evidence>
<keyword evidence="5 8" id="KW-0812">Transmembrane</keyword>
<dbReference type="Proteomes" id="UP000032702">
    <property type="component" value="Unassembled WGS sequence"/>
</dbReference>
<keyword evidence="12" id="KW-1185">Reference proteome</keyword>
<dbReference type="GO" id="GO:0009103">
    <property type="term" value="P:lipopolysaccharide biosynthetic process"/>
    <property type="evidence" value="ECO:0007669"/>
    <property type="project" value="UniProtKB-ARBA"/>
</dbReference>
<dbReference type="PATRIC" id="fig|378806.16.peg.5201"/>
<sequence>MRPLLSSARQMCARHPLAVGLLATFLMSLLLRLLYLQAAPDRTWPFSIFFYGDSRFFHLAALEQVRQQPQPATLPYHPPLFPWFLGTLYEMLGEPRGSALPYKLSLAVLNAATVALSWGWWRRLLGPTWSLLAAALFSASFGWLVLSTTYSNEVLYVFFLSATCGLVLHAREGMTGKTVVLLGAVMGLGALTRAEHLYLWPFLLAYGVFHRAPQIPLKPLLLRWGAAGLVSLAVLAPGALRNARMLHELNARSPDLEPLPELTLVTAYGPINFAMANNAQATGGFTPDLINQLGQNGHLDASNPAQRHLLVHGYAEGLRWLAGNPGDAARLWAAKLSRWLEGLSLGFGLSDWPSGLRGSRAPVDVFVPEHPWLHWPLSLLLLAGAALSLRGPYRAFSLCTAVLLHRLLVTLAFFGYTRGMLAVFPVLVPLLLLPLIVVSHYRPGLSRKVPLILTGALLLFWVEAGVLAFQEPRNFMASGSTDRVSGKLIQDDWVRIWPQP</sequence>
<dbReference type="Proteomes" id="UP000001351">
    <property type="component" value="Chromosome"/>
</dbReference>
<evidence type="ECO:0000256" key="2">
    <source>
        <dbReference type="ARBA" id="ARBA00022475"/>
    </source>
</evidence>
<evidence type="ECO:0000256" key="5">
    <source>
        <dbReference type="ARBA" id="ARBA00022692"/>
    </source>
</evidence>
<dbReference type="eggNOG" id="COG1807">
    <property type="taxonomic scope" value="Bacteria"/>
</dbReference>
<evidence type="ECO:0000259" key="9">
    <source>
        <dbReference type="Pfam" id="PF13231"/>
    </source>
</evidence>
<evidence type="ECO:0000256" key="6">
    <source>
        <dbReference type="ARBA" id="ARBA00022989"/>
    </source>
</evidence>
<evidence type="ECO:0000313" key="10">
    <source>
        <dbReference type="EMBL" id="ADO72975.1"/>
    </source>
</evidence>
<evidence type="ECO:0000256" key="4">
    <source>
        <dbReference type="ARBA" id="ARBA00022679"/>
    </source>
</evidence>
<evidence type="ECO:0000256" key="3">
    <source>
        <dbReference type="ARBA" id="ARBA00022676"/>
    </source>
</evidence>
<dbReference type="Pfam" id="PF13231">
    <property type="entry name" value="PMT_2"/>
    <property type="match status" value="1"/>
</dbReference>
<dbReference type="PANTHER" id="PTHR33908:SF11">
    <property type="entry name" value="MEMBRANE PROTEIN"/>
    <property type="match status" value="1"/>
</dbReference>
<dbReference type="KEGG" id="sur:STAUR_5203"/>
<keyword evidence="3" id="KW-0328">Glycosyltransferase</keyword>
<comment type="subcellular location">
    <subcellularLocation>
        <location evidence="1">Cell membrane</location>
        <topology evidence="1">Multi-pass membrane protein</topology>
    </subcellularLocation>
</comment>
<dbReference type="EMBL" id="CP002271">
    <property type="protein sequence ID" value="ADO72975.1"/>
    <property type="molecule type" value="Genomic_DNA"/>
</dbReference>
<dbReference type="OrthoDB" id="5488792at2"/>
<proteinExistence type="predicted"/>
<protein>
    <submittedName>
        <fullName evidence="10">Conserved uncharacterized protein</fullName>
    </submittedName>
</protein>
<dbReference type="GO" id="GO:0016763">
    <property type="term" value="F:pentosyltransferase activity"/>
    <property type="evidence" value="ECO:0007669"/>
    <property type="project" value="TreeGrafter"/>
</dbReference>
<feature type="transmembrane region" description="Helical" evidence="8">
    <location>
        <begin position="221"/>
        <end position="240"/>
    </location>
</feature>
<dbReference type="GO" id="GO:0005886">
    <property type="term" value="C:plasma membrane"/>
    <property type="evidence" value="ECO:0007669"/>
    <property type="project" value="UniProtKB-SubCell"/>
</dbReference>
<evidence type="ECO:0000256" key="8">
    <source>
        <dbReference type="SAM" id="Phobius"/>
    </source>
</evidence>
<dbReference type="PANTHER" id="PTHR33908">
    <property type="entry name" value="MANNOSYLTRANSFERASE YKCB-RELATED"/>
    <property type="match status" value="1"/>
</dbReference>
<feature type="transmembrane region" description="Helical" evidence="8">
    <location>
        <begin position="104"/>
        <end position="121"/>
    </location>
</feature>
<accession>Q090F3</accession>
<evidence type="ECO:0000313" key="12">
    <source>
        <dbReference type="Proteomes" id="UP000001351"/>
    </source>
</evidence>
<keyword evidence="7 8" id="KW-0472">Membrane</keyword>
<keyword evidence="6 8" id="KW-1133">Transmembrane helix</keyword>
<dbReference type="InterPro" id="IPR038731">
    <property type="entry name" value="RgtA/B/C-like"/>
</dbReference>
<evidence type="ECO:0000256" key="1">
    <source>
        <dbReference type="ARBA" id="ARBA00004651"/>
    </source>
</evidence>
<organism evidence="11 13">
    <name type="scientific">Stigmatella aurantiaca (strain DW4/3-1)</name>
    <dbReference type="NCBI Taxonomy" id="378806"/>
    <lineage>
        <taxon>Bacteria</taxon>
        <taxon>Pseudomonadati</taxon>
        <taxon>Myxococcota</taxon>
        <taxon>Myxococcia</taxon>
        <taxon>Myxococcales</taxon>
        <taxon>Cystobacterineae</taxon>
        <taxon>Archangiaceae</taxon>
        <taxon>Stigmatella</taxon>
    </lineage>
</organism>
<dbReference type="STRING" id="378806.STAUR_5203"/>
<feature type="transmembrane region" description="Helical" evidence="8">
    <location>
        <begin position="153"/>
        <end position="170"/>
    </location>
</feature>
<dbReference type="RefSeq" id="WP_002614538.1">
    <property type="nucleotide sequence ID" value="NC_014623.1"/>
</dbReference>
<name>Q090F3_STIAD</name>
<keyword evidence="4" id="KW-0808">Transferase</keyword>
<feature type="domain" description="Glycosyltransferase RgtA/B/C/D-like" evidence="9">
    <location>
        <begin position="77"/>
        <end position="237"/>
    </location>
</feature>
<feature type="transmembrane region" description="Helical" evidence="8">
    <location>
        <begin position="450"/>
        <end position="469"/>
    </location>
</feature>